<evidence type="ECO:0000313" key="2">
    <source>
        <dbReference type="EMBL" id="KAG8551053.1"/>
    </source>
</evidence>
<organism evidence="2 3">
    <name type="scientific">Engystomops pustulosus</name>
    <name type="common">Tungara frog</name>
    <name type="synonym">Physalaemus pustulosus</name>
    <dbReference type="NCBI Taxonomy" id="76066"/>
    <lineage>
        <taxon>Eukaryota</taxon>
        <taxon>Metazoa</taxon>
        <taxon>Chordata</taxon>
        <taxon>Craniata</taxon>
        <taxon>Vertebrata</taxon>
        <taxon>Euteleostomi</taxon>
        <taxon>Amphibia</taxon>
        <taxon>Batrachia</taxon>
        <taxon>Anura</taxon>
        <taxon>Neobatrachia</taxon>
        <taxon>Hyloidea</taxon>
        <taxon>Leptodactylidae</taxon>
        <taxon>Leiuperinae</taxon>
        <taxon>Engystomops</taxon>
    </lineage>
</organism>
<sequence>MPHFRRHGTGAHAPGPTALSDTRSCAVRHNAAGWDSSGAAPINARARLCPRYLDVCHWSLKKKNWA</sequence>
<dbReference type="EMBL" id="WNYA01000013">
    <property type="protein sequence ID" value="KAG8551053.1"/>
    <property type="molecule type" value="Genomic_DNA"/>
</dbReference>
<accession>A0AAV6ZY96</accession>
<evidence type="ECO:0000256" key="1">
    <source>
        <dbReference type="SAM" id="MobiDB-lite"/>
    </source>
</evidence>
<gene>
    <name evidence="2" type="ORF">GDO81_021926</name>
</gene>
<feature type="region of interest" description="Disordered" evidence="1">
    <location>
        <begin position="1"/>
        <end position="21"/>
    </location>
</feature>
<reference evidence="2" key="1">
    <citation type="thesis" date="2020" institute="ProQuest LLC" country="789 East Eisenhower Parkway, Ann Arbor, MI, USA">
        <title>Comparative Genomics and Chromosome Evolution.</title>
        <authorList>
            <person name="Mudd A.B."/>
        </authorList>
    </citation>
    <scope>NUCLEOTIDE SEQUENCE</scope>
    <source>
        <strain evidence="2">237g6f4</strain>
        <tissue evidence="2">Blood</tissue>
    </source>
</reference>
<dbReference type="Proteomes" id="UP000824782">
    <property type="component" value="Unassembled WGS sequence"/>
</dbReference>
<protein>
    <submittedName>
        <fullName evidence="2">Uncharacterized protein</fullName>
    </submittedName>
</protein>
<keyword evidence="3" id="KW-1185">Reference proteome</keyword>
<name>A0AAV6ZY96_ENGPU</name>
<evidence type="ECO:0000313" key="3">
    <source>
        <dbReference type="Proteomes" id="UP000824782"/>
    </source>
</evidence>
<comment type="caution">
    <text evidence="2">The sequence shown here is derived from an EMBL/GenBank/DDBJ whole genome shotgun (WGS) entry which is preliminary data.</text>
</comment>
<dbReference type="AlphaFoldDB" id="A0AAV6ZY96"/>
<proteinExistence type="predicted"/>